<dbReference type="SMART" id="SM00700">
    <property type="entry name" value="JHBP"/>
    <property type="match status" value="1"/>
</dbReference>
<keyword evidence="1" id="KW-0732">Signal</keyword>
<dbReference type="Proteomes" id="UP001154078">
    <property type="component" value="Chromosome 3"/>
</dbReference>
<sequence>MHTVLFLLLLISYTYGYGRHMPDYIKPCSKSNIATCALESARAAYPTIVKGDPEFDIPNLSPLHFPELEVDAGENLVLKFNNLIVEGMEHLDIKKVEFDLENKKAFFECYGKILYFQGHYEGGGKVYVMTLQGSGNSNITFVGGTYTYSFAWDIKNINGEDHLVLKDPKMKFKLTRAHFDFENLEGKDLQGEKVNTLEVLNDNWDMIIDEVGDQIANTIEKVITEIISGYFEHIPESEMFA</sequence>
<dbReference type="AlphaFoldDB" id="A0A9P0B110"/>
<feature type="chain" id="PRO_5040511435" evidence="1">
    <location>
        <begin position="17"/>
        <end position="241"/>
    </location>
</feature>
<dbReference type="GO" id="GO:0005615">
    <property type="term" value="C:extracellular space"/>
    <property type="evidence" value="ECO:0007669"/>
    <property type="project" value="TreeGrafter"/>
</dbReference>
<dbReference type="InterPro" id="IPR038606">
    <property type="entry name" value="To_sf"/>
</dbReference>
<evidence type="ECO:0000313" key="2">
    <source>
        <dbReference type="EMBL" id="CAH0553018.1"/>
    </source>
</evidence>
<dbReference type="PANTHER" id="PTHR11008">
    <property type="entry name" value="PROTEIN TAKEOUT-LIKE PROTEIN"/>
    <property type="match status" value="1"/>
</dbReference>
<dbReference type="PANTHER" id="PTHR11008:SF32">
    <property type="entry name" value="CIRCADIAN CLOCK-CONTROLLED PROTEIN DAYWAKE-RELATED"/>
    <property type="match status" value="1"/>
</dbReference>
<protein>
    <submittedName>
        <fullName evidence="2">Uncharacterized protein</fullName>
    </submittedName>
</protein>
<organism evidence="2 3">
    <name type="scientific">Brassicogethes aeneus</name>
    <name type="common">Rape pollen beetle</name>
    <name type="synonym">Meligethes aeneus</name>
    <dbReference type="NCBI Taxonomy" id="1431903"/>
    <lineage>
        <taxon>Eukaryota</taxon>
        <taxon>Metazoa</taxon>
        <taxon>Ecdysozoa</taxon>
        <taxon>Arthropoda</taxon>
        <taxon>Hexapoda</taxon>
        <taxon>Insecta</taxon>
        <taxon>Pterygota</taxon>
        <taxon>Neoptera</taxon>
        <taxon>Endopterygota</taxon>
        <taxon>Coleoptera</taxon>
        <taxon>Polyphaga</taxon>
        <taxon>Cucujiformia</taxon>
        <taxon>Nitidulidae</taxon>
        <taxon>Meligethinae</taxon>
        <taxon>Brassicogethes</taxon>
    </lineage>
</organism>
<proteinExistence type="predicted"/>
<evidence type="ECO:0000256" key="1">
    <source>
        <dbReference type="SAM" id="SignalP"/>
    </source>
</evidence>
<dbReference type="Pfam" id="PF06585">
    <property type="entry name" value="JHBP"/>
    <property type="match status" value="1"/>
</dbReference>
<gene>
    <name evidence="2" type="ORF">MELIAE_LOCUS5125</name>
</gene>
<keyword evidence="3" id="KW-1185">Reference proteome</keyword>
<dbReference type="InterPro" id="IPR010562">
    <property type="entry name" value="Haemolymph_juvenile_hormone-bd"/>
</dbReference>
<feature type="signal peptide" evidence="1">
    <location>
        <begin position="1"/>
        <end position="16"/>
    </location>
</feature>
<accession>A0A9P0B110</accession>
<dbReference type="OrthoDB" id="8194225at2759"/>
<dbReference type="EMBL" id="OV121134">
    <property type="protein sequence ID" value="CAH0553018.1"/>
    <property type="molecule type" value="Genomic_DNA"/>
</dbReference>
<dbReference type="Gene3D" id="3.15.10.30">
    <property type="entry name" value="Haemolymph juvenile hormone binding protein"/>
    <property type="match status" value="1"/>
</dbReference>
<name>A0A9P0B110_BRAAE</name>
<reference evidence="2" key="1">
    <citation type="submission" date="2021-12" db="EMBL/GenBank/DDBJ databases">
        <authorList>
            <person name="King R."/>
        </authorList>
    </citation>
    <scope>NUCLEOTIDE SEQUENCE</scope>
</reference>
<evidence type="ECO:0000313" key="3">
    <source>
        <dbReference type="Proteomes" id="UP001154078"/>
    </source>
</evidence>